<dbReference type="OrthoDB" id="9915988at2"/>
<organism evidence="2 3">
    <name type="scientific">Bifidobacterium asteroides</name>
    <dbReference type="NCBI Taxonomy" id="1684"/>
    <lineage>
        <taxon>Bacteria</taxon>
        <taxon>Bacillati</taxon>
        <taxon>Actinomycetota</taxon>
        <taxon>Actinomycetes</taxon>
        <taxon>Bifidobacteriales</taxon>
        <taxon>Bifidobacteriaceae</taxon>
        <taxon>Bifidobacterium</taxon>
    </lineage>
</organism>
<evidence type="ECO:0000313" key="3">
    <source>
        <dbReference type="Proteomes" id="UP000436357"/>
    </source>
</evidence>
<dbReference type="Proteomes" id="UP000436357">
    <property type="component" value="Unassembled WGS sequence"/>
</dbReference>
<comment type="caution">
    <text evidence="2">The sequence shown here is derived from an EMBL/GenBank/DDBJ whole genome shotgun (WGS) entry which is preliminary data.</text>
</comment>
<evidence type="ECO:0000313" key="2">
    <source>
        <dbReference type="EMBL" id="MSD91686.1"/>
    </source>
</evidence>
<accession>A0A6N7TVN9</accession>
<name>A0A6N7TVN9_9BIFI</name>
<dbReference type="EMBL" id="WKKW01000009">
    <property type="protein sequence ID" value="MSD91686.1"/>
    <property type="molecule type" value="Genomic_DNA"/>
</dbReference>
<dbReference type="AlphaFoldDB" id="A0A6N7TVN9"/>
<feature type="region of interest" description="Disordered" evidence="1">
    <location>
        <begin position="1"/>
        <end position="31"/>
    </location>
</feature>
<evidence type="ECO:0000256" key="1">
    <source>
        <dbReference type="SAM" id="MobiDB-lite"/>
    </source>
</evidence>
<dbReference type="RefSeq" id="WP_154313834.1">
    <property type="nucleotide sequence ID" value="NZ_WKKW01000009.1"/>
</dbReference>
<feature type="compositionally biased region" description="Acidic residues" evidence="1">
    <location>
        <begin position="1"/>
        <end position="10"/>
    </location>
</feature>
<evidence type="ECO:0008006" key="4">
    <source>
        <dbReference type="Google" id="ProtNLM"/>
    </source>
</evidence>
<proteinExistence type="predicted"/>
<gene>
    <name evidence="2" type="ORF">GKC41_08540</name>
</gene>
<reference evidence="2 3" key="1">
    <citation type="submission" date="2019-11" db="EMBL/GenBank/DDBJ databases">
        <title>Draft Genome Sequence of Plant Growth-Promoting Rhizosphere-Associated Bacteria.</title>
        <authorList>
            <person name="Vasilyev I.Y."/>
            <person name="Radchenko V."/>
            <person name="Ilnitskaya E.V."/>
        </authorList>
    </citation>
    <scope>NUCLEOTIDE SEQUENCE [LARGE SCALE GENOMIC DNA]</scope>
    <source>
        <strain evidence="2 3">VRA_9sq_n</strain>
    </source>
</reference>
<sequence>MSYTSEELDAMADRGELKPAPGTAVYRDPGAPALTDKDLMNIFAGRPREEERRPVNVELRVKVTPAMKEALKHIAREENLHNSSALVRSVLADFIQERAGKGRRLADSR</sequence>
<protein>
    <recommendedName>
        <fullName evidence="4">Ribbon-helix-helix protein CopG domain-containing protein</fullName>
    </recommendedName>
</protein>